<dbReference type="PANTHER" id="PTHR35152">
    <property type="entry name" value="DOMAIN SIGNALLING PROTEIN, PUTATIVE (AFU_ORTHOLOGUE AFUA_5G11310)-RELATED"/>
    <property type="match status" value="1"/>
</dbReference>
<feature type="region of interest" description="Disordered" evidence="1">
    <location>
        <begin position="813"/>
        <end position="841"/>
    </location>
</feature>
<feature type="transmembrane region" description="Helical" evidence="2">
    <location>
        <begin position="124"/>
        <end position="145"/>
    </location>
</feature>
<evidence type="ECO:0000259" key="3">
    <source>
        <dbReference type="PROSITE" id="PS50924"/>
    </source>
</evidence>
<reference evidence="4" key="1">
    <citation type="submission" date="2021-10" db="EMBL/GenBank/DDBJ databases">
        <authorList>
            <person name="Piombo E."/>
        </authorList>
    </citation>
    <scope>NUCLEOTIDE SEQUENCE</scope>
</reference>
<sequence>MSTLDELLDNYEGRVVPRRFIAGFVVLSYTVSLIGAGSTLELINRRTGFKGIFNNALLVGAAMTMGGVSIWSMHFVGNKAIYLGSGEPELQISFSTLFTVISFFVPILVLLIAFITIGTSNTVSWIRVSLGGFLCGSAICGMHYLGNASIENYTCSYKIGFIAGSAIIAIAASIIALSAFFIFRSTWANSWWKRLLSALVLAGAVSGMHWCAAFGTQYTLISIKAGGGEEMSQDATAIVVICLAVGSCLIIAGLAIFTARKMSQSARRAQKITLAAAVFNKQGMILVDADGLVPSTIITDSFIPTSDKQPLTVAHPYFLWMFQVTRNWTSLSRLMKQYAAQKELRMINNVSPTEEDGILFRSKFCLAAMRLAERLRGDVSSAGILWDEILPTGRPMTSTLELQPYNEPASRISTKFRQNLHEKAAAFERQVGKGSLMFLVSCIENERDDERFAMAGYRFAEVEHVSGIIASRMQIKSLGVSGKLHQMAEYVSQDKETSTYARVGFFAIRARVNTSGFDVLVKTSERNILPSVTLSNSKLESWQIAIVSRFKGMSTVAILRALEELKMSTQREITFIDQLRAGINTLRASIQDPLMDEAILSAEMINLPGGPYDRSTLDTMLIFRIIAPIHSIVNNPDYEYIPLNLFKTHQLVQMQESQLAFVHSVHGEFGSMFGQVSLSEERRREPIGHTVLAKLRKKSIQIHSEVVEGDEEQVLRRKSMRRLSSSSTGSGSASTINIYQSTAGSTRSQHGDMRQKETSQDVVRDPNLAAPSFGGIMVLQEIRINVEESNNQRRELQDPVNSMAITSHISASSNIELQSRNNDKATDSPVRSRSPIGIQTGGRSHNTFVDVLFQDTIGSQAWKK</sequence>
<evidence type="ECO:0000256" key="1">
    <source>
        <dbReference type="SAM" id="MobiDB-lite"/>
    </source>
</evidence>
<keyword evidence="2" id="KW-0812">Transmembrane</keyword>
<dbReference type="PROSITE" id="PS50924">
    <property type="entry name" value="MHYT"/>
    <property type="match status" value="1"/>
</dbReference>
<keyword evidence="2" id="KW-0472">Membrane</keyword>
<feature type="compositionally biased region" description="Basic and acidic residues" evidence="1">
    <location>
        <begin position="749"/>
        <end position="764"/>
    </location>
</feature>
<feature type="transmembrane region" description="Helical" evidence="2">
    <location>
        <begin position="195"/>
        <end position="215"/>
    </location>
</feature>
<dbReference type="OrthoDB" id="264015at2759"/>
<dbReference type="PANTHER" id="PTHR35152:SF1">
    <property type="entry name" value="DOMAIN SIGNALLING PROTEIN, PUTATIVE (AFU_ORTHOLOGUE AFUA_5G11310)-RELATED"/>
    <property type="match status" value="1"/>
</dbReference>
<dbReference type="InterPro" id="IPR005330">
    <property type="entry name" value="MHYT_dom"/>
</dbReference>
<feature type="transmembrane region" description="Helical" evidence="2">
    <location>
        <begin position="20"/>
        <end position="40"/>
    </location>
</feature>
<proteinExistence type="predicted"/>
<dbReference type="Proteomes" id="UP000775872">
    <property type="component" value="Unassembled WGS sequence"/>
</dbReference>
<keyword evidence="5" id="KW-1185">Reference proteome</keyword>
<feature type="transmembrane region" description="Helical" evidence="2">
    <location>
        <begin position="92"/>
        <end position="117"/>
    </location>
</feature>
<accession>A0A9N9W818</accession>
<protein>
    <recommendedName>
        <fullName evidence="3">MHYT domain-containing protein</fullName>
    </recommendedName>
</protein>
<gene>
    <name evidence="4" type="ORF">CSOL1703_00010990</name>
</gene>
<feature type="transmembrane region" description="Helical" evidence="2">
    <location>
        <begin position="52"/>
        <end position="72"/>
    </location>
</feature>
<evidence type="ECO:0000256" key="2">
    <source>
        <dbReference type="SAM" id="Phobius"/>
    </source>
</evidence>
<feature type="domain" description="MHYT" evidence="3">
    <location>
        <begin position="20"/>
        <end position="219"/>
    </location>
</feature>
<evidence type="ECO:0000313" key="4">
    <source>
        <dbReference type="EMBL" id="CAH0045244.1"/>
    </source>
</evidence>
<feature type="transmembrane region" description="Helical" evidence="2">
    <location>
        <begin position="235"/>
        <end position="259"/>
    </location>
</feature>
<comment type="caution">
    <text evidence="4">The sequence shown here is derived from an EMBL/GenBank/DDBJ whole genome shotgun (WGS) entry which is preliminary data.</text>
</comment>
<feature type="compositionally biased region" description="Low complexity" evidence="1">
    <location>
        <begin position="724"/>
        <end position="735"/>
    </location>
</feature>
<keyword evidence="2" id="KW-1133">Transmembrane helix</keyword>
<dbReference type="EMBL" id="CABFOC020000011">
    <property type="protein sequence ID" value="CAH0045244.1"/>
    <property type="molecule type" value="Genomic_DNA"/>
</dbReference>
<name>A0A9N9W818_9HYPO</name>
<feature type="region of interest" description="Disordered" evidence="1">
    <location>
        <begin position="743"/>
        <end position="767"/>
    </location>
</feature>
<feature type="region of interest" description="Disordered" evidence="1">
    <location>
        <begin position="717"/>
        <end position="736"/>
    </location>
</feature>
<organism evidence="4 5">
    <name type="scientific">Clonostachys solani</name>
    <dbReference type="NCBI Taxonomy" id="160281"/>
    <lineage>
        <taxon>Eukaryota</taxon>
        <taxon>Fungi</taxon>
        <taxon>Dikarya</taxon>
        <taxon>Ascomycota</taxon>
        <taxon>Pezizomycotina</taxon>
        <taxon>Sordariomycetes</taxon>
        <taxon>Hypocreomycetidae</taxon>
        <taxon>Hypocreales</taxon>
        <taxon>Bionectriaceae</taxon>
        <taxon>Clonostachys</taxon>
    </lineage>
</organism>
<dbReference type="AlphaFoldDB" id="A0A9N9W818"/>
<feature type="transmembrane region" description="Helical" evidence="2">
    <location>
        <begin position="157"/>
        <end position="183"/>
    </location>
</feature>
<dbReference type="Pfam" id="PF03707">
    <property type="entry name" value="MHYT"/>
    <property type="match status" value="2"/>
</dbReference>
<evidence type="ECO:0000313" key="5">
    <source>
        <dbReference type="Proteomes" id="UP000775872"/>
    </source>
</evidence>